<dbReference type="Proteomes" id="UP001060919">
    <property type="component" value="Plasmid pAUEa"/>
</dbReference>
<comment type="cofactor">
    <cofactor evidence="1">
        <name>pyridoxal 5'-phosphate</name>
        <dbReference type="ChEBI" id="CHEBI:597326"/>
    </cofactor>
</comment>
<dbReference type="GO" id="GO:0030170">
    <property type="term" value="F:pyridoxal phosphate binding"/>
    <property type="evidence" value="ECO:0007669"/>
    <property type="project" value="InterPro"/>
</dbReference>
<evidence type="ECO:0000259" key="3">
    <source>
        <dbReference type="Pfam" id="PF00155"/>
    </source>
</evidence>
<dbReference type="InterPro" id="IPR015422">
    <property type="entry name" value="PyrdxlP-dep_Trfase_small"/>
</dbReference>
<feature type="domain" description="Aminotransferase class I/classII large" evidence="3">
    <location>
        <begin position="57"/>
        <end position="395"/>
    </location>
</feature>
<keyword evidence="4" id="KW-0032">Aminotransferase</keyword>
<dbReference type="InterPro" id="IPR050087">
    <property type="entry name" value="AON_synthase_class-II"/>
</dbReference>
<dbReference type="AlphaFoldDB" id="A0A915YML8"/>
<dbReference type="Gene3D" id="3.40.640.10">
    <property type="entry name" value="Type I PLP-dependent aspartate aminotransferase-like (Major domain)"/>
    <property type="match status" value="1"/>
</dbReference>
<keyword evidence="5" id="KW-1185">Reference proteome</keyword>
<gene>
    <name evidence="4" type="ORF">AsAng_0063870</name>
</gene>
<dbReference type="InterPro" id="IPR015421">
    <property type="entry name" value="PyrdxlP-dep_Trfase_major"/>
</dbReference>
<keyword evidence="4" id="KW-0614">Plasmid</keyword>
<dbReference type="RefSeq" id="WP_264793674.1">
    <property type="nucleotide sequence ID" value="NZ_AP026868.1"/>
</dbReference>
<accession>A0A915YML8</accession>
<organism evidence="4 5">
    <name type="scientific">Aureispira anguillae</name>
    <dbReference type="NCBI Taxonomy" id="2864201"/>
    <lineage>
        <taxon>Bacteria</taxon>
        <taxon>Pseudomonadati</taxon>
        <taxon>Bacteroidota</taxon>
        <taxon>Saprospiria</taxon>
        <taxon>Saprospirales</taxon>
        <taxon>Saprospiraceae</taxon>
        <taxon>Aureispira</taxon>
    </lineage>
</organism>
<name>A0A915YML8_9BACT</name>
<dbReference type="PANTHER" id="PTHR13693:SF3">
    <property type="entry name" value="LD36009P"/>
    <property type="match status" value="1"/>
</dbReference>
<dbReference type="PANTHER" id="PTHR13693">
    <property type="entry name" value="CLASS II AMINOTRANSFERASE/8-AMINO-7-OXONONANOATE SYNTHASE"/>
    <property type="match status" value="1"/>
</dbReference>
<dbReference type="SUPFAM" id="SSF53383">
    <property type="entry name" value="PLP-dependent transferases"/>
    <property type="match status" value="1"/>
</dbReference>
<reference evidence="4" key="1">
    <citation type="submission" date="2022-09" db="EMBL/GenBank/DDBJ databases">
        <title>Aureispira anguillicida sp. nov., isolated from Leptocephalus of Japanese eel Anguilla japonica.</title>
        <authorList>
            <person name="Yuasa K."/>
            <person name="Mekata T."/>
            <person name="Ikunari K."/>
        </authorList>
    </citation>
    <scope>NUCLEOTIDE SEQUENCE</scope>
    <source>
        <strain evidence="4">EL160426</strain>
        <plasmid evidence="4">pAUEa</plasmid>
    </source>
</reference>
<evidence type="ECO:0000256" key="2">
    <source>
        <dbReference type="ARBA" id="ARBA00022679"/>
    </source>
</evidence>
<evidence type="ECO:0000313" key="4">
    <source>
        <dbReference type="EMBL" id="BDS15603.1"/>
    </source>
</evidence>
<protein>
    <submittedName>
        <fullName evidence="4">Pyridoxal phosphate-dependent aminotransferase family protein</fullName>
    </submittedName>
</protein>
<sequence length="407" mass="44114">MSSHETDKKLPSLFDKCYEYKYADDVKAAGIYPYFRPIEESEGPVVRMEGKPIIMAGSNNYLGLTAHPKVKEATVNALKTYGTSCSGSRYLTGTIPLHEELEAKLAKFVGKEAALLFSTGYQTSQGVIQPLVKRSDTIFSDKDNHASIQAGNFIAKGSTGTNVIRYKHCSMEDLERKLASLPLEAGKFIVTDGVFSTFGNIAELEAITKLAKKYNAKTLVDDAHAFGVLGEGGRGTASEFGVTDNTDLIMCTFSKTLASLGGFVAGDERVINYLKHHSPALIFSASPTPSSVAAAIAALDIVTQEPERVQRLVSNAEFVRKGLKDAGFNVIDGRTAIVPVLIGDNKKAFGLWKGLFDAGIFVNVFIPPATPPNKSMMRNSFMATHEPEHLEKVVECYTKIGKKLGII</sequence>
<dbReference type="KEGG" id="aup:AsAng_0063870"/>
<dbReference type="Gene3D" id="3.90.1150.10">
    <property type="entry name" value="Aspartate Aminotransferase, domain 1"/>
    <property type="match status" value="1"/>
</dbReference>
<dbReference type="InterPro" id="IPR004839">
    <property type="entry name" value="Aminotransferase_I/II_large"/>
</dbReference>
<evidence type="ECO:0000313" key="5">
    <source>
        <dbReference type="Proteomes" id="UP001060919"/>
    </source>
</evidence>
<dbReference type="EMBL" id="AP026868">
    <property type="protein sequence ID" value="BDS15603.1"/>
    <property type="molecule type" value="Genomic_DNA"/>
</dbReference>
<dbReference type="Pfam" id="PF00155">
    <property type="entry name" value="Aminotran_1_2"/>
    <property type="match status" value="1"/>
</dbReference>
<geneLocation type="plasmid" evidence="4 5">
    <name>pAUEa</name>
</geneLocation>
<evidence type="ECO:0000256" key="1">
    <source>
        <dbReference type="ARBA" id="ARBA00001933"/>
    </source>
</evidence>
<proteinExistence type="predicted"/>
<dbReference type="CDD" id="cd06454">
    <property type="entry name" value="KBL_like"/>
    <property type="match status" value="1"/>
</dbReference>
<keyword evidence="2" id="KW-0808">Transferase</keyword>
<dbReference type="InterPro" id="IPR015424">
    <property type="entry name" value="PyrdxlP-dep_Trfase"/>
</dbReference>
<dbReference type="GO" id="GO:0008483">
    <property type="term" value="F:transaminase activity"/>
    <property type="evidence" value="ECO:0007669"/>
    <property type="project" value="UniProtKB-KW"/>
</dbReference>